<proteinExistence type="predicted"/>
<reference evidence="1 2" key="1">
    <citation type="submission" date="2016-10" db="EMBL/GenBank/DDBJ databases">
        <authorList>
            <person name="de Groot N.N."/>
        </authorList>
    </citation>
    <scope>NUCLEOTIDE SEQUENCE [LARGE SCALE GENOMIC DNA]</scope>
    <source>
        <strain evidence="1 2">DSM 19033</strain>
    </source>
</reference>
<protein>
    <submittedName>
        <fullName evidence="1">Uncharacterized protein</fullName>
    </submittedName>
</protein>
<dbReference type="Proteomes" id="UP000198850">
    <property type="component" value="Unassembled WGS sequence"/>
</dbReference>
<gene>
    <name evidence="1" type="ORF">SAMN05443550_1178</name>
</gene>
<dbReference type="AlphaFoldDB" id="A0A1H4HFE8"/>
<sequence>MRTKNIKEDNKVNLPESEIETLVLVRLRGRLLFAKQIESSKKYLKQINKNARV</sequence>
<name>A0A1H4HFE8_9SPHI</name>
<evidence type="ECO:0000313" key="2">
    <source>
        <dbReference type="Proteomes" id="UP000198850"/>
    </source>
</evidence>
<keyword evidence="2" id="KW-1185">Reference proteome</keyword>
<organism evidence="1 2">
    <name type="scientific">Pedobacter hartonius</name>
    <dbReference type="NCBI Taxonomy" id="425514"/>
    <lineage>
        <taxon>Bacteria</taxon>
        <taxon>Pseudomonadati</taxon>
        <taxon>Bacteroidota</taxon>
        <taxon>Sphingobacteriia</taxon>
        <taxon>Sphingobacteriales</taxon>
        <taxon>Sphingobacteriaceae</taxon>
        <taxon>Pedobacter</taxon>
    </lineage>
</organism>
<dbReference type="STRING" id="425514.SAMN05443550_1178"/>
<accession>A0A1H4HFE8</accession>
<dbReference type="EMBL" id="FNRA01000017">
    <property type="protein sequence ID" value="SEB20589.1"/>
    <property type="molecule type" value="Genomic_DNA"/>
</dbReference>
<dbReference type="RefSeq" id="WP_175470677.1">
    <property type="nucleotide sequence ID" value="NZ_FNRA01000017.1"/>
</dbReference>
<evidence type="ECO:0000313" key="1">
    <source>
        <dbReference type="EMBL" id="SEB20589.1"/>
    </source>
</evidence>